<organism evidence="1 2">
    <name type="scientific">Bifidobacterium miconis</name>
    <dbReference type="NCBI Taxonomy" id="2834435"/>
    <lineage>
        <taxon>Bacteria</taxon>
        <taxon>Bacillati</taxon>
        <taxon>Actinomycetota</taxon>
        <taxon>Actinomycetes</taxon>
        <taxon>Bifidobacteriales</taxon>
        <taxon>Bifidobacteriaceae</taxon>
        <taxon>Bifidobacterium</taxon>
    </lineage>
</organism>
<accession>A0ABS6WDE5</accession>
<proteinExistence type="predicted"/>
<reference evidence="1 2" key="1">
    <citation type="submission" date="2021-05" db="EMBL/GenBank/DDBJ databases">
        <title>Phylogenetic classification of ten novel species belonging to the genus Bifidobacterium comprising B. colchicus sp. nov., B. abeli sp. nov., B. bicoloris sp. nov., B. guerezis sp. nov., B. rosaliae sp. nov., B. santillanensis sp. nov., B. argentati sp. nov., B. amazzoni sp. nov., B. pluviali sp. nov., and B. pinnaculum sp. nov.</title>
        <authorList>
            <person name="Lugli G.A."/>
            <person name="Ruiz Garcia L."/>
            <person name="Margolles A."/>
            <person name="Ventura M."/>
        </authorList>
    </citation>
    <scope>NUCLEOTIDE SEQUENCE [LARGE SCALE GENOMIC DNA]</scope>
    <source>
        <strain evidence="1 2">82T10</strain>
    </source>
</reference>
<name>A0ABS6WDE5_9BIFI</name>
<keyword evidence="2" id="KW-1185">Reference proteome</keyword>
<sequence>MFSEADPLDSRTACGFMAQPDQCLRGTDHDSHVIDIVNIVRCAATDNRRSRPTVTILAAIGRLLP</sequence>
<dbReference type="EMBL" id="JAHBBH010000005">
    <property type="protein sequence ID" value="MBW3091967.1"/>
    <property type="molecule type" value="Genomic_DNA"/>
</dbReference>
<dbReference type="RefSeq" id="WP_219058065.1">
    <property type="nucleotide sequence ID" value="NZ_JAHBBH010000005.1"/>
</dbReference>
<evidence type="ECO:0008006" key="3">
    <source>
        <dbReference type="Google" id="ProtNLM"/>
    </source>
</evidence>
<dbReference type="Proteomes" id="UP000700815">
    <property type="component" value="Unassembled WGS sequence"/>
</dbReference>
<gene>
    <name evidence="1" type="ORF">KIH79_03155</name>
</gene>
<evidence type="ECO:0000313" key="2">
    <source>
        <dbReference type="Proteomes" id="UP000700815"/>
    </source>
</evidence>
<comment type="caution">
    <text evidence="1">The sequence shown here is derived from an EMBL/GenBank/DDBJ whole genome shotgun (WGS) entry which is preliminary data.</text>
</comment>
<evidence type="ECO:0000313" key="1">
    <source>
        <dbReference type="EMBL" id="MBW3091967.1"/>
    </source>
</evidence>
<protein>
    <recommendedName>
        <fullName evidence="3">Transposase</fullName>
    </recommendedName>
</protein>